<evidence type="ECO:0000256" key="2">
    <source>
        <dbReference type="ARBA" id="ARBA00022525"/>
    </source>
</evidence>
<dbReference type="InterPro" id="IPR010711">
    <property type="entry name" value="PLA2G12"/>
</dbReference>
<dbReference type="GO" id="GO:0005576">
    <property type="term" value="C:extracellular region"/>
    <property type="evidence" value="ECO:0007669"/>
    <property type="project" value="UniProtKB-SubCell"/>
</dbReference>
<dbReference type="InterPro" id="IPR033113">
    <property type="entry name" value="PLA2_histidine"/>
</dbReference>
<keyword evidence="2" id="KW-0964">Secreted</keyword>
<dbReference type="InterPro" id="IPR036444">
    <property type="entry name" value="PLipase_A2_dom_sf"/>
</dbReference>
<evidence type="ECO:0000256" key="3">
    <source>
        <dbReference type="SAM" id="MobiDB-lite"/>
    </source>
</evidence>
<evidence type="ECO:0000313" key="5">
    <source>
        <dbReference type="Proteomes" id="UP001562425"/>
    </source>
</evidence>
<dbReference type="Pfam" id="PF06951">
    <property type="entry name" value="PLA2G12"/>
    <property type="match status" value="1"/>
</dbReference>
<evidence type="ECO:0000256" key="1">
    <source>
        <dbReference type="ARBA" id="ARBA00004613"/>
    </source>
</evidence>
<dbReference type="SUPFAM" id="SSF48619">
    <property type="entry name" value="Phospholipase A2, PLA2"/>
    <property type="match status" value="1"/>
</dbReference>
<feature type="compositionally biased region" description="Basic and acidic residues" evidence="3">
    <location>
        <begin position="244"/>
        <end position="286"/>
    </location>
</feature>
<gene>
    <name evidence="4" type="ORF">pipiens_004361</name>
</gene>
<dbReference type="EMBL" id="JBEHCU010011605">
    <property type="protein sequence ID" value="KAL1376544.1"/>
    <property type="molecule type" value="Genomic_DNA"/>
</dbReference>
<name>A0ABD1CJI1_CULPP</name>
<protein>
    <recommendedName>
        <fullName evidence="6">Group XIIA secretory phospholipase A2</fullName>
    </recommendedName>
</protein>
<proteinExistence type="predicted"/>
<comment type="caution">
    <text evidence="4">The sequence shown here is derived from an EMBL/GenBank/DDBJ whole genome shotgun (WGS) entry which is preliminary data.</text>
</comment>
<evidence type="ECO:0000313" key="4">
    <source>
        <dbReference type="EMBL" id="KAL1376544.1"/>
    </source>
</evidence>
<organism evidence="4 5">
    <name type="scientific">Culex pipiens pipiens</name>
    <name type="common">Northern house mosquito</name>
    <dbReference type="NCBI Taxonomy" id="38569"/>
    <lineage>
        <taxon>Eukaryota</taxon>
        <taxon>Metazoa</taxon>
        <taxon>Ecdysozoa</taxon>
        <taxon>Arthropoda</taxon>
        <taxon>Hexapoda</taxon>
        <taxon>Insecta</taxon>
        <taxon>Pterygota</taxon>
        <taxon>Neoptera</taxon>
        <taxon>Endopterygota</taxon>
        <taxon>Diptera</taxon>
        <taxon>Nematocera</taxon>
        <taxon>Culicoidea</taxon>
        <taxon>Culicidae</taxon>
        <taxon>Culicinae</taxon>
        <taxon>Culicini</taxon>
        <taxon>Culex</taxon>
        <taxon>Culex</taxon>
    </lineage>
</organism>
<comment type="subcellular location">
    <subcellularLocation>
        <location evidence="1">Secreted</location>
    </subcellularLocation>
</comment>
<dbReference type="Gene3D" id="1.20.90.10">
    <property type="entry name" value="Phospholipase A2 domain"/>
    <property type="match status" value="1"/>
</dbReference>
<accession>A0ABD1CJI1</accession>
<feature type="region of interest" description="Disordered" evidence="3">
    <location>
        <begin position="227"/>
        <end position="286"/>
    </location>
</feature>
<dbReference type="PANTHER" id="PTHR12824">
    <property type="entry name" value="GROUP XII SECRETORY PHOSPHOLIPASE A2 FAMILY MEMBER"/>
    <property type="match status" value="1"/>
</dbReference>
<sequence>MSGEDDVDDRTPNHPSYISVYSTHRVPTKMQIPYMKVAIYSLTFLTYAYTGYGSNMLASLRDAIIAAEAVFGDVLKNVVHVAKKFKVVHEVFDAAVEENCVYKCPGGITPSKNKFYIPQSDGCGSLGLKIDTDYLPAVEMEVCCNAHDVCYDTCNSDKELCDLDFKRCLYKYCDEYEKNVVGELVVKGCKTAAKMLFTGTLTLGCKSYLDSQTRSCYCLPEKTDKAYEKTSDKPGYDRAPPGYEKTDKPYDKAYEKSNKYYDKGYSKDKGKEKDKPNEKYGWKHDL</sequence>
<dbReference type="PANTHER" id="PTHR12824:SF8">
    <property type="entry name" value="GXIVSPLA2, ISOFORM A"/>
    <property type="match status" value="1"/>
</dbReference>
<feature type="compositionally biased region" description="Basic and acidic residues" evidence="3">
    <location>
        <begin position="227"/>
        <end position="236"/>
    </location>
</feature>
<dbReference type="PROSITE" id="PS00118">
    <property type="entry name" value="PA2_HIS"/>
    <property type="match status" value="1"/>
</dbReference>
<evidence type="ECO:0008006" key="6">
    <source>
        <dbReference type="Google" id="ProtNLM"/>
    </source>
</evidence>
<reference evidence="4 5" key="1">
    <citation type="submission" date="2024-05" db="EMBL/GenBank/DDBJ databases">
        <title>Culex pipiens pipiens assembly and annotation.</title>
        <authorList>
            <person name="Alout H."/>
            <person name="Durand T."/>
        </authorList>
    </citation>
    <scope>NUCLEOTIDE SEQUENCE [LARGE SCALE GENOMIC DNA]</scope>
    <source>
        <strain evidence="4">HA-2024</strain>
        <tissue evidence="4">Whole body</tissue>
    </source>
</reference>
<dbReference type="Proteomes" id="UP001562425">
    <property type="component" value="Unassembled WGS sequence"/>
</dbReference>
<dbReference type="AlphaFoldDB" id="A0ABD1CJI1"/>
<keyword evidence="5" id="KW-1185">Reference proteome</keyword>